<protein>
    <submittedName>
        <fullName evidence="11">ABC transporter ATP-binding protein</fullName>
    </submittedName>
</protein>
<dbReference type="PROSITE" id="PS50929">
    <property type="entry name" value="ABC_TM1F"/>
    <property type="match status" value="1"/>
</dbReference>
<evidence type="ECO:0000313" key="12">
    <source>
        <dbReference type="Proteomes" id="UP001597373"/>
    </source>
</evidence>
<evidence type="ECO:0000259" key="9">
    <source>
        <dbReference type="PROSITE" id="PS50893"/>
    </source>
</evidence>
<evidence type="ECO:0000256" key="7">
    <source>
        <dbReference type="ARBA" id="ARBA00023136"/>
    </source>
</evidence>
<dbReference type="InterPro" id="IPR017871">
    <property type="entry name" value="ABC_transporter-like_CS"/>
</dbReference>
<feature type="transmembrane region" description="Helical" evidence="8">
    <location>
        <begin position="34"/>
        <end position="55"/>
    </location>
</feature>
<sequence>MSKKRPKRQIPFNETARLVRVLIRDYGLKYRFRFFAAVFCMILVACSTGGIAWLTRSMVNEIFVSGDKPAIWGVGIAIMAAFTIKGVAGYLQAVLMGSIGTALTADLQRAQFDKLLHMKLSYFAGRQVSAVVSKAIHSARAAKNIITVVTTNFFRDLFTLIVLIGVMIYQDPFMSVFALLAAPVIIVALYHLTRAVKQITQAEADLIAGVNVVALEALQGLKVVKTFTLEDTMRRKIGQAVDKMENRQNSITRIAAITSPLFDILGGIIIGSFVFYAGWQTLENGKTPGEFMAFITAFLLAFEPARRLGNMNVRIQRDIVPVKDMFDLLEDDTDLETDVPAVPALAGASGEERGLRFEDVSFSYGKNAASIKNISFTAKPDQMLAIVGRSGAGKSTIVNLIMGLYTPSFGRIVLNGRPQTEFSLSQLRRSISYVAQDTFLFSGTVRDNVALGRPEASEEEIIEALQRAGAMEFVEKLPQGLDTPVGDNGAKLSGGQRQRIAIARGLLKDAPFLILDEATSALDGETERFLRGNLQQMKQGRTMIVIAHRLSTIQEADMVLVIDQGKVVGQGTHEELARDNAIYQALFTTGELKDNEAA</sequence>
<dbReference type="InterPro" id="IPR027417">
    <property type="entry name" value="P-loop_NTPase"/>
</dbReference>
<reference evidence="12" key="1">
    <citation type="journal article" date="2019" name="Int. J. Syst. Evol. Microbiol.">
        <title>The Global Catalogue of Microorganisms (GCM) 10K type strain sequencing project: providing services to taxonomists for standard genome sequencing and annotation.</title>
        <authorList>
            <consortium name="The Broad Institute Genomics Platform"/>
            <consortium name="The Broad Institute Genome Sequencing Center for Infectious Disease"/>
            <person name="Wu L."/>
            <person name="Ma J."/>
        </authorList>
    </citation>
    <scope>NUCLEOTIDE SEQUENCE [LARGE SCALE GENOMIC DNA]</scope>
    <source>
        <strain evidence="12">KCTC 23707</strain>
    </source>
</reference>
<feature type="transmembrane region" description="Helical" evidence="8">
    <location>
        <begin position="174"/>
        <end position="192"/>
    </location>
</feature>
<accession>A0ABW5DD21</accession>
<dbReference type="Proteomes" id="UP001597373">
    <property type="component" value="Unassembled WGS sequence"/>
</dbReference>
<feature type="domain" description="ABC transmembrane type-1" evidence="10">
    <location>
        <begin position="35"/>
        <end position="317"/>
    </location>
</feature>
<dbReference type="InterPro" id="IPR039421">
    <property type="entry name" value="Type_1_exporter"/>
</dbReference>
<dbReference type="PANTHER" id="PTHR24221">
    <property type="entry name" value="ATP-BINDING CASSETTE SUB-FAMILY B"/>
    <property type="match status" value="1"/>
</dbReference>
<evidence type="ECO:0000256" key="8">
    <source>
        <dbReference type="SAM" id="Phobius"/>
    </source>
</evidence>
<keyword evidence="5 11" id="KW-0067">ATP-binding</keyword>
<evidence type="ECO:0000259" key="10">
    <source>
        <dbReference type="PROSITE" id="PS50929"/>
    </source>
</evidence>
<keyword evidence="7 8" id="KW-0472">Membrane</keyword>
<dbReference type="InterPro" id="IPR003593">
    <property type="entry name" value="AAA+_ATPase"/>
</dbReference>
<name>A0ABW5DD21_9HYPH</name>
<evidence type="ECO:0000256" key="3">
    <source>
        <dbReference type="ARBA" id="ARBA00022692"/>
    </source>
</evidence>
<dbReference type="CDD" id="cd18552">
    <property type="entry name" value="ABC_6TM_MsbA_like"/>
    <property type="match status" value="1"/>
</dbReference>
<evidence type="ECO:0000256" key="2">
    <source>
        <dbReference type="ARBA" id="ARBA00005417"/>
    </source>
</evidence>
<dbReference type="GO" id="GO:0005524">
    <property type="term" value="F:ATP binding"/>
    <property type="evidence" value="ECO:0007669"/>
    <property type="project" value="UniProtKB-KW"/>
</dbReference>
<feature type="transmembrane region" description="Helical" evidence="8">
    <location>
        <begin position="70"/>
        <end position="91"/>
    </location>
</feature>
<evidence type="ECO:0000256" key="6">
    <source>
        <dbReference type="ARBA" id="ARBA00022989"/>
    </source>
</evidence>
<organism evidence="11 12">
    <name type="scientific">Chelativorans composti</name>
    <dbReference type="NCBI Taxonomy" id="768533"/>
    <lineage>
        <taxon>Bacteria</taxon>
        <taxon>Pseudomonadati</taxon>
        <taxon>Pseudomonadota</taxon>
        <taxon>Alphaproteobacteria</taxon>
        <taxon>Hyphomicrobiales</taxon>
        <taxon>Phyllobacteriaceae</taxon>
        <taxon>Chelativorans</taxon>
    </lineage>
</organism>
<dbReference type="InterPro" id="IPR011527">
    <property type="entry name" value="ABC1_TM_dom"/>
</dbReference>
<evidence type="ECO:0000256" key="1">
    <source>
        <dbReference type="ARBA" id="ARBA00004651"/>
    </source>
</evidence>
<dbReference type="Gene3D" id="3.40.50.300">
    <property type="entry name" value="P-loop containing nucleotide triphosphate hydrolases"/>
    <property type="match status" value="1"/>
</dbReference>
<keyword evidence="6 8" id="KW-1133">Transmembrane helix</keyword>
<dbReference type="PROSITE" id="PS50893">
    <property type="entry name" value="ABC_TRANSPORTER_2"/>
    <property type="match status" value="1"/>
</dbReference>
<dbReference type="EMBL" id="JBHUIR010000005">
    <property type="protein sequence ID" value="MFD2258408.1"/>
    <property type="molecule type" value="Genomic_DNA"/>
</dbReference>
<proteinExistence type="inferred from homology"/>
<gene>
    <name evidence="11" type="ORF">ACFSMZ_01315</name>
</gene>
<dbReference type="InterPro" id="IPR036640">
    <property type="entry name" value="ABC1_TM_sf"/>
</dbReference>
<keyword evidence="12" id="KW-1185">Reference proteome</keyword>
<dbReference type="Gene3D" id="1.20.1560.10">
    <property type="entry name" value="ABC transporter type 1, transmembrane domain"/>
    <property type="match status" value="1"/>
</dbReference>
<feature type="transmembrane region" description="Helical" evidence="8">
    <location>
        <begin position="145"/>
        <end position="168"/>
    </location>
</feature>
<dbReference type="SUPFAM" id="SSF52540">
    <property type="entry name" value="P-loop containing nucleoside triphosphate hydrolases"/>
    <property type="match status" value="1"/>
</dbReference>
<dbReference type="Pfam" id="PF00664">
    <property type="entry name" value="ABC_membrane"/>
    <property type="match status" value="1"/>
</dbReference>
<dbReference type="SMART" id="SM00382">
    <property type="entry name" value="AAA"/>
    <property type="match status" value="1"/>
</dbReference>
<evidence type="ECO:0000313" key="11">
    <source>
        <dbReference type="EMBL" id="MFD2258408.1"/>
    </source>
</evidence>
<keyword evidence="3 8" id="KW-0812">Transmembrane</keyword>
<dbReference type="Pfam" id="PF00005">
    <property type="entry name" value="ABC_tran"/>
    <property type="match status" value="1"/>
</dbReference>
<evidence type="ECO:0000256" key="5">
    <source>
        <dbReference type="ARBA" id="ARBA00022840"/>
    </source>
</evidence>
<evidence type="ECO:0000256" key="4">
    <source>
        <dbReference type="ARBA" id="ARBA00022741"/>
    </source>
</evidence>
<feature type="transmembrane region" description="Helical" evidence="8">
    <location>
        <begin position="254"/>
        <end position="279"/>
    </location>
</feature>
<comment type="subcellular location">
    <subcellularLocation>
        <location evidence="1">Cell membrane</location>
        <topology evidence="1">Multi-pass membrane protein</topology>
    </subcellularLocation>
</comment>
<keyword evidence="4" id="KW-0547">Nucleotide-binding</keyword>
<comment type="caution">
    <text evidence="11">The sequence shown here is derived from an EMBL/GenBank/DDBJ whole genome shotgun (WGS) entry which is preliminary data.</text>
</comment>
<dbReference type="InterPro" id="IPR003439">
    <property type="entry name" value="ABC_transporter-like_ATP-bd"/>
</dbReference>
<dbReference type="SUPFAM" id="SSF90123">
    <property type="entry name" value="ABC transporter transmembrane region"/>
    <property type="match status" value="1"/>
</dbReference>
<dbReference type="PROSITE" id="PS00211">
    <property type="entry name" value="ABC_TRANSPORTER_1"/>
    <property type="match status" value="1"/>
</dbReference>
<feature type="domain" description="ABC transporter" evidence="9">
    <location>
        <begin position="355"/>
        <end position="589"/>
    </location>
</feature>
<dbReference type="RefSeq" id="WP_345099999.1">
    <property type="nucleotide sequence ID" value="NZ_BAABGS010000073.1"/>
</dbReference>
<comment type="similarity">
    <text evidence="2">Belongs to the ABC transporter superfamily.</text>
</comment>
<dbReference type="PANTHER" id="PTHR24221:SF654">
    <property type="entry name" value="ATP-BINDING CASSETTE SUB-FAMILY B MEMBER 6"/>
    <property type="match status" value="1"/>
</dbReference>